<feature type="transmembrane region" description="Helical" evidence="2">
    <location>
        <begin position="51"/>
        <end position="70"/>
    </location>
</feature>
<evidence type="ECO:0000313" key="3">
    <source>
        <dbReference type="EMBL" id="PSI01228.1"/>
    </source>
</evidence>
<comment type="caution">
    <text evidence="3">The sequence shown here is derived from an EMBL/GenBank/DDBJ whole genome shotgun (WGS) entry which is preliminary data.</text>
</comment>
<dbReference type="Pfam" id="PF04483">
    <property type="entry name" value="DUF565"/>
    <property type="match status" value="1"/>
</dbReference>
<keyword evidence="2" id="KW-0812">Transmembrane</keyword>
<keyword evidence="2" id="KW-0472">Membrane</keyword>
<evidence type="ECO:0000313" key="4">
    <source>
        <dbReference type="Proteomes" id="UP000240206"/>
    </source>
</evidence>
<evidence type="ECO:0000256" key="1">
    <source>
        <dbReference type="ARBA" id="ARBA00009846"/>
    </source>
</evidence>
<accession>A0A2P7EDC2</accession>
<dbReference type="EMBL" id="PXVC01000042">
    <property type="protein sequence ID" value="PSI01228.1"/>
    <property type="molecule type" value="Genomic_DNA"/>
</dbReference>
<organism evidence="3 4">
    <name type="scientific">Synechococcus lacustris str. Tous</name>
    <dbReference type="NCBI Taxonomy" id="1910958"/>
    <lineage>
        <taxon>Bacteria</taxon>
        <taxon>Bacillati</taxon>
        <taxon>Cyanobacteriota</taxon>
        <taxon>Cyanophyceae</taxon>
        <taxon>Synechococcales</taxon>
        <taxon>Synechococcaceae</taxon>
        <taxon>Synechococcus</taxon>
    </lineage>
</organism>
<protein>
    <submittedName>
        <fullName evidence="3">DUF565 domain-containing protein</fullName>
    </submittedName>
</protein>
<evidence type="ECO:0000256" key="2">
    <source>
        <dbReference type="SAM" id="Phobius"/>
    </source>
</evidence>
<reference evidence="4" key="1">
    <citation type="submission" date="2018-03" db="EMBL/GenBank/DDBJ databases">
        <title>Ecological and genomic features of two cosmopolitan and abundant freshwater picocyanobacteria.</title>
        <authorList>
            <person name="Cabello-Yeves P.J."/>
            <person name="Picazo A."/>
            <person name="Camacho A."/>
            <person name="Callieri C."/>
            <person name="Rosselli R."/>
            <person name="Roda-Garcia J."/>
            <person name="Coutinho F.H."/>
            <person name="Rodriguez-Valera F."/>
        </authorList>
    </citation>
    <scope>NUCLEOTIDE SEQUENCE [LARGE SCALE GENOMIC DNA]</scope>
    <source>
        <strain evidence="4">Tous</strain>
    </source>
</reference>
<comment type="similarity">
    <text evidence="1">Belongs to the ycf20 family.</text>
</comment>
<keyword evidence="4" id="KW-1185">Reference proteome</keyword>
<keyword evidence="2" id="KW-1133">Transmembrane helix</keyword>
<dbReference type="Proteomes" id="UP000240206">
    <property type="component" value="Unassembled WGS sequence"/>
</dbReference>
<dbReference type="AlphaFoldDB" id="A0A2P7EDC2"/>
<dbReference type="InterPro" id="IPR007572">
    <property type="entry name" value="Uncharacterised_Ycf20"/>
</dbReference>
<name>A0A2P7EDC2_9SYNE</name>
<gene>
    <name evidence="3" type="ORF">C7K08_09025</name>
</gene>
<proteinExistence type="inferred from homology"/>
<sequence>MIWMQERSTSPNCSSLWIKQMPQSTRFNKVQEALTEQLLGWISSSWYKKSLGLLSLLAGYYLAANLTSVYLNFTKLQSFGALGLLLLVELQVRLRTRFNTSKNSIFWLMSDNLRVGAVYAVVLEAFKLGS</sequence>